<protein>
    <recommendedName>
        <fullName evidence="3">LysM domain-containing protein</fullName>
    </recommendedName>
</protein>
<keyword evidence="2" id="KW-1185">Reference proteome</keyword>
<evidence type="ECO:0000313" key="2">
    <source>
        <dbReference type="Proteomes" id="UP000502928"/>
    </source>
</evidence>
<evidence type="ECO:0008006" key="3">
    <source>
        <dbReference type="Google" id="ProtNLM"/>
    </source>
</evidence>
<proteinExistence type="predicted"/>
<dbReference type="AlphaFoldDB" id="A0A6G7J676"/>
<organism evidence="1 2">
    <name type="scientific">Flagellimonas oceani</name>
    <dbReference type="NCBI Taxonomy" id="2698672"/>
    <lineage>
        <taxon>Bacteria</taxon>
        <taxon>Pseudomonadati</taxon>
        <taxon>Bacteroidota</taxon>
        <taxon>Flavobacteriia</taxon>
        <taxon>Flavobacteriales</taxon>
        <taxon>Flavobacteriaceae</taxon>
        <taxon>Flagellimonas</taxon>
    </lineage>
</organism>
<reference evidence="1 2" key="1">
    <citation type="submission" date="2020-02" db="EMBL/GenBank/DDBJ databases">
        <title>Complete genome of Muricauda sp. 501str8.</title>
        <authorList>
            <person name="Dong B."/>
            <person name="Zhu S."/>
            <person name="Yang J."/>
            <person name="Chen J."/>
        </authorList>
    </citation>
    <scope>NUCLEOTIDE SEQUENCE [LARGE SCALE GENOMIC DNA]</scope>
    <source>
        <strain evidence="1 2">501str8</strain>
    </source>
</reference>
<name>A0A6G7J676_9FLAO</name>
<evidence type="ECO:0000313" key="1">
    <source>
        <dbReference type="EMBL" id="QII45927.1"/>
    </source>
</evidence>
<dbReference type="KEGG" id="mut:GVT53_15010"/>
<sequence length="308" mass="34886">MKFRLSLLFWVWATIFIFAQEHTFYNVVAEQGDGIFSLLRKQGLDPAKHYGEFLELNSDKITEGTALKLGEEYKVPYASDSFKKTGVLVEADKDAEVPIFDKELGQMSLKSEKLKEAVYYLIADNSSVGEEMFVNDVTKRLAADLMVNGAKVYIMGENTSDGQSYETSAELMGDYIKVINKWFIQNRGKYQRVLIIQSENVTDSGNMEVAVYHYNKSSQGQRFAQNIQNVFKEKSISNRTSEEPSLIFEDKNTLFLAKNMLPAISLLTVKGAAKTSENKIFIKPDKKEFANLISNGIINDYADVEFEN</sequence>
<dbReference type="Gene3D" id="3.40.630.40">
    <property type="entry name" value="Zn-dependent exopeptidases"/>
    <property type="match status" value="1"/>
</dbReference>
<dbReference type="RefSeq" id="WP_166249310.1">
    <property type="nucleotide sequence ID" value="NZ_CP049616.1"/>
</dbReference>
<gene>
    <name evidence="1" type="ORF">GVT53_15010</name>
</gene>
<accession>A0A6G7J676</accession>
<dbReference type="Proteomes" id="UP000502928">
    <property type="component" value="Chromosome"/>
</dbReference>
<dbReference type="EMBL" id="CP049616">
    <property type="protein sequence ID" value="QII45927.1"/>
    <property type="molecule type" value="Genomic_DNA"/>
</dbReference>